<dbReference type="AlphaFoldDB" id="X1DLF2"/>
<dbReference type="EMBL" id="BART01032264">
    <property type="protein sequence ID" value="GAH09100.1"/>
    <property type="molecule type" value="Genomic_DNA"/>
</dbReference>
<feature type="non-terminal residue" evidence="3">
    <location>
        <position position="1"/>
    </location>
</feature>
<feature type="non-terminal residue" evidence="3">
    <location>
        <position position="247"/>
    </location>
</feature>
<evidence type="ECO:0000256" key="1">
    <source>
        <dbReference type="SAM" id="Phobius"/>
    </source>
</evidence>
<reference evidence="3" key="1">
    <citation type="journal article" date="2014" name="Front. Microbiol.">
        <title>High frequency of phylogenetically diverse reductive dehalogenase-homologous genes in deep subseafloor sedimentary metagenomes.</title>
        <authorList>
            <person name="Kawai M."/>
            <person name="Futagami T."/>
            <person name="Toyoda A."/>
            <person name="Takaki Y."/>
            <person name="Nishi S."/>
            <person name="Hori S."/>
            <person name="Arai W."/>
            <person name="Tsubouchi T."/>
            <person name="Morono Y."/>
            <person name="Uchiyama I."/>
            <person name="Ito T."/>
            <person name="Fujiyama A."/>
            <person name="Inagaki F."/>
            <person name="Takami H."/>
        </authorList>
    </citation>
    <scope>NUCLEOTIDE SEQUENCE</scope>
    <source>
        <strain evidence="3">Expedition CK06-06</strain>
    </source>
</reference>
<evidence type="ECO:0000313" key="3">
    <source>
        <dbReference type="EMBL" id="GAH09100.1"/>
    </source>
</evidence>
<dbReference type="PANTHER" id="PTHR30590:SF2">
    <property type="entry name" value="INNER MEMBRANE PROTEIN"/>
    <property type="match status" value="1"/>
</dbReference>
<feature type="transmembrane region" description="Helical" evidence="1">
    <location>
        <begin position="226"/>
        <end position="246"/>
    </location>
</feature>
<evidence type="ECO:0000259" key="2">
    <source>
        <dbReference type="Pfam" id="PF04235"/>
    </source>
</evidence>
<feature type="transmembrane region" description="Helical" evidence="1">
    <location>
        <begin position="12"/>
        <end position="30"/>
    </location>
</feature>
<dbReference type="InterPro" id="IPR052529">
    <property type="entry name" value="Bact_Transport_Assoc"/>
</dbReference>
<gene>
    <name evidence="3" type="ORF">S01H4_55816</name>
</gene>
<name>X1DLF2_9ZZZZ</name>
<organism evidence="3">
    <name type="scientific">marine sediment metagenome</name>
    <dbReference type="NCBI Taxonomy" id="412755"/>
    <lineage>
        <taxon>unclassified sequences</taxon>
        <taxon>metagenomes</taxon>
        <taxon>ecological metagenomes</taxon>
    </lineage>
</organism>
<proteinExistence type="predicted"/>
<feature type="transmembrane region" description="Helical" evidence="1">
    <location>
        <begin position="87"/>
        <end position="104"/>
    </location>
</feature>
<keyword evidence="1" id="KW-0812">Transmembrane</keyword>
<feature type="domain" description="DUF418" evidence="2">
    <location>
        <begin position="29"/>
        <end position="191"/>
    </location>
</feature>
<keyword evidence="1" id="KW-0472">Membrane</keyword>
<dbReference type="InterPro" id="IPR007349">
    <property type="entry name" value="DUF418"/>
</dbReference>
<protein>
    <recommendedName>
        <fullName evidence="2">DUF418 domain-containing protein</fullName>
    </recommendedName>
</protein>
<feature type="transmembrane region" description="Helical" evidence="1">
    <location>
        <begin position="42"/>
        <end position="67"/>
    </location>
</feature>
<feature type="transmembrane region" description="Helical" evidence="1">
    <location>
        <begin position="124"/>
        <end position="141"/>
    </location>
</feature>
<comment type="caution">
    <text evidence="3">The sequence shown here is derived from an EMBL/GenBank/DDBJ whole genome shotgun (WGS) entry which is preliminary data.</text>
</comment>
<dbReference type="Pfam" id="PF04235">
    <property type="entry name" value="DUF418"/>
    <property type="match status" value="1"/>
</dbReference>
<dbReference type="PANTHER" id="PTHR30590">
    <property type="entry name" value="INNER MEMBRANE PROTEIN"/>
    <property type="match status" value="1"/>
</dbReference>
<accession>X1DLF2</accession>
<feature type="transmembrane region" description="Helical" evidence="1">
    <location>
        <begin position="153"/>
        <end position="173"/>
    </location>
</feature>
<sequence>LQQVLSGEANLLYYIGNIFAMFLLGLYVGKRRILHDVAKHQRLILSVMFGGLVLGLTFNTAFVLVIAGSSWVPQAYSDFLRVGFRTIGAPSLMLFYVSAIVLLFQRPSWRKRLAPLANLGRMAFTNYITQSVVATLIFYNYGLGLFGQTDPTFALILTIMIYFTQIRFSAWWLERYQYGPLEWLWRTLTYGRRPPFRIGETEADVKPLRWLEAIRRWWKRTDHRRFLRFTWMGMVVWGLLLLLWNVR</sequence>
<keyword evidence="1" id="KW-1133">Transmembrane helix</keyword>